<feature type="compositionally biased region" description="Low complexity" evidence="1">
    <location>
        <begin position="181"/>
        <end position="194"/>
    </location>
</feature>
<accession>A0ABY5SWL9</accession>
<feature type="region of interest" description="Disordered" evidence="1">
    <location>
        <begin position="156"/>
        <end position="197"/>
    </location>
</feature>
<proteinExistence type="predicted"/>
<organism evidence="2 3">
    <name type="scientific">Qipengyuania spongiae</name>
    <dbReference type="NCBI Taxonomy" id="2909673"/>
    <lineage>
        <taxon>Bacteria</taxon>
        <taxon>Pseudomonadati</taxon>
        <taxon>Pseudomonadota</taxon>
        <taxon>Alphaproteobacteria</taxon>
        <taxon>Sphingomonadales</taxon>
        <taxon>Erythrobacteraceae</taxon>
        <taxon>Qipengyuania</taxon>
    </lineage>
</organism>
<evidence type="ECO:0000313" key="2">
    <source>
        <dbReference type="EMBL" id="UVI38609.1"/>
    </source>
</evidence>
<evidence type="ECO:0008006" key="4">
    <source>
        <dbReference type="Google" id="ProtNLM"/>
    </source>
</evidence>
<gene>
    <name evidence="2" type="ORF">L1F33_10145</name>
</gene>
<feature type="compositionally biased region" description="Polar residues" evidence="1">
    <location>
        <begin position="169"/>
        <end position="180"/>
    </location>
</feature>
<evidence type="ECO:0000313" key="3">
    <source>
        <dbReference type="Proteomes" id="UP001065265"/>
    </source>
</evidence>
<sequence length="279" mass="30802">MNAPTPNLPALLEQLPDGDTRKPLLELTPAVMREFLEALAVVGSVRSAARVARVSHQTVYRARRALPEFRRCWDAALLQALPHAEDALATRAIDGVEEKVFYHGEEIGTRRRHDPRLLLAHIGRLDRLAARSDVAHLSDRFDEALDALEKGEPLPCAAGEEAGADAGGNVSSEPCNTRSMSNSASDSGSNSDGAGEPVVKDWYTRMIEAMEDDRPFYALLPSEHDDPELVDEVQFFAFEEGLDRWWEITTYEELNEAREREAILEETRQALAGGGGGRV</sequence>
<evidence type="ECO:0000256" key="1">
    <source>
        <dbReference type="SAM" id="MobiDB-lite"/>
    </source>
</evidence>
<dbReference type="Proteomes" id="UP001065265">
    <property type="component" value="Chromosome"/>
</dbReference>
<name>A0ABY5SWL9_9SPHN</name>
<protein>
    <recommendedName>
        <fullName evidence="4">Helix-turn-helix domain-containing protein</fullName>
    </recommendedName>
</protein>
<reference evidence="2" key="1">
    <citation type="submission" date="2022-02" db="EMBL/GenBank/DDBJ databases">
        <title>Qipengyuania spongiae sp. nov., isolated from marine sponge.</title>
        <authorList>
            <person name="Li Z."/>
            <person name="Zhang M."/>
        </authorList>
    </citation>
    <scope>NUCLEOTIDE SEQUENCE</scope>
    <source>
        <strain evidence="2">PHS-Z21</strain>
    </source>
</reference>
<dbReference type="RefSeq" id="WP_265557780.1">
    <property type="nucleotide sequence ID" value="NZ_CP092471.1"/>
</dbReference>
<dbReference type="EMBL" id="CP092471">
    <property type="protein sequence ID" value="UVI38609.1"/>
    <property type="molecule type" value="Genomic_DNA"/>
</dbReference>
<keyword evidence="3" id="KW-1185">Reference proteome</keyword>